<feature type="region of interest" description="Disordered" evidence="1">
    <location>
        <begin position="222"/>
        <end position="426"/>
    </location>
</feature>
<accession>A0A6A5YSE3</accession>
<proteinExistence type="predicted"/>
<gene>
    <name evidence="2" type="ORF">BDV96DRAFT_651228</name>
</gene>
<feature type="region of interest" description="Disordered" evidence="1">
    <location>
        <begin position="1"/>
        <end position="22"/>
    </location>
</feature>
<dbReference type="Proteomes" id="UP000799770">
    <property type="component" value="Unassembled WGS sequence"/>
</dbReference>
<evidence type="ECO:0000313" key="2">
    <source>
        <dbReference type="EMBL" id="KAF2110075.1"/>
    </source>
</evidence>
<feature type="compositionally biased region" description="Pro residues" evidence="1">
    <location>
        <begin position="599"/>
        <end position="608"/>
    </location>
</feature>
<organism evidence="2 3">
    <name type="scientific">Lophiotrema nucula</name>
    <dbReference type="NCBI Taxonomy" id="690887"/>
    <lineage>
        <taxon>Eukaryota</taxon>
        <taxon>Fungi</taxon>
        <taxon>Dikarya</taxon>
        <taxon>Ascomycota</taxon>
        <taxon>Pezizomycotina</taxon>
        <taxon>Dothideomycetes</taxon>
        <taxon>Pleosporomycetidae</taxon>
        <taxon>Pleosporales</taxon>
        <taxon>Lophiotremataceae</taxon>
        <taxon>Lophiotrema</taxon>
    </lineage>
</organism>
<feature type="compositionally biased region" description="Basic residues" evidence="1">
    <location>
        <begin position="228"/>
        <end position="249"/>
    </location>
</feature>
<dbReference type="OrthoDB" id="275715at2759"/>
<feature type="region of interest" description="Disordered" evidence="1">
    <location>
        <begin position="42"/>
        <end position="64"/>
    </location>
</feature>
<feature type="region of interest" description="Disordered" evidence="1">
    <location>
        <begin position="580"/>
        <end position="643"/>
    </location>
</feature>
<keyword evidence="3" id="KW-1185">Reference proteome</keyword>
<feature type="compositionally biased region" description="Acidic residues" evidence="1">
    <location>
        <begin position="293"/>
        <end position="308"/>
    </location>
</feature>
<feature type="compositionally biased region" description="Basic and acidic residues" evidence="1">
    <location>
        <begin position="47"/>
        <end position="64"/>
    </location>
</feature>
<feature type="compositionally biased region" description="Basic and acidic residues" evidence="1">
    <location>
        <begin position="94"/>
        <end position="105"/>
    </location>
</feature>
<feature type="compositionally biased region" description="Polar residues" evidence="1">
    <location>
        <begin position="415"/>
        <end position="424"/>
    </location>
</feature>
<feature type="compositionally biased region" description="Low complexity" evidence="1">
    <location>
        <begin position="353"/>
        <end position="363"/>
    </location>
</feature>
<protein>
    <submittedName>
        <fullName evidence="2">Uncharacterized protein</fullName>
    </submittedName>
</protein>
<evidence type="ECO:0000256" key="1">
    <source>
        <dbReference type="SAM" id="MobiDB-lite"/>
    </source>
</evidence>
<feature type="region of interest" description="Disordered" evidence="1">
    <location>
        <begin position="76"/>
        <end position="105"/>
    </location>
</feature>
<name>A0A6A5YSE3_9PLEO</name>
<dbReference type="EMBL" id="ML977339">
    <property type="protein sequence ID" value="KAF2110075.1"/>
    <property type="molecule type" value="Genomic_DNA"/>
</dbReference>
<feature type="compositionally biased region" description="Low complexity" evidence="1">
    <location>
        <begin position="588"/>
        <end position="598"/>
    </location>
</feature>
<dbReference type="AlphaFoldDB" id="A0A6A5YSE3"/>
<evidence type="ECO:0000313" key="3">
    <source>
        <dbReference type="Proteomes" id="UP000799770"/>
    </source>
</evidence>
<reference evidence="2" key="1">
    <citation type="journal article" date="2020" name="Stud. Mycol.">
        <title>101 Dothideomycetes genomes: a test case for predicting lifestyles and emergence of pathogens.</title>
        <authorList>
            <person name="Haridas S."/>
            <person name="Albert R."/>
            <person name="Binder M."/>
            <person name="Bloem J."/>
            <person name="Labutti K."/>
            <person name="Salamov A."/>
            <person name="Andreopoulos B."/>
            <person name="Baker S."/>
            <person name="Barry K."/>
            <person name="Bills G."/>
            <person name="Bluhm B."/>
            <person name="Cannon C."/>
            <person name="Castanera R."/>
            <person name="Culley D."/>
            <person name="Daum C."/>
            <person name="Ezra D."/>
            <person name="Gonzalez J."/>
            <person name="Henrissat B."/>
            <person name="Kuo A."/>
            <person name="Liang C."/>
            <person name="Lipzen A."/>
            <person name="Lutzoni F."/>
            <person name="Magnuson J."/>
            <person name="Mondo S."/>
            <person name="Nolan M."/>
            <person name="Ohm R."/>
            <person name="Pangilinan J."/>
            <person name="Park H.-J."/>
            <person name="Ramirez L."/>
            <person name="Alfaro M."/>
            <person name="Sun H."/>
            <person name="Tritt A."/>
            <person name="Yoshinaga Y."/>
            <person name="Zwiers L.-H."/>
            <person name="Turgeon B."/>
            <person name="Goodwin S."/>
            <person name="Spatafora J."/>
            <person name="Crous P."/>
            <person name="Grigoriev I."/>
        </authorList>
    </citation>
    <scope>NUCLEOTIDE SEQUENCE</scope>
    <source>
        <strain evidence="2">CBS 627.86</strain>
    </source>
</reference>
<feature type="compositionally biased region" description="Pro residues" evidence="1">
    <location>
        <begin position="364"/>
        <end position="376"/>
    </location>
</feature>
<feature type="compositionally biased region" description="Basic and acidic residues" evidence="1">
    <location>
        <begin position="628"/>
        <end position="643"/>
    </location>
</feature>
<sequence>MAPSFRARDRSNRSGRGPVEHNVLEGLPINQYKEVEITVGLNQQDNKQADKDAWPELPLPRDFHNLPEHSQQLLRAARAGRTVKPPAPQEEDRENLSDDEQQKEVHRGITIKKYVKVARHLEEPEPEYLAKRRKGLPSQYAPINALASIQQTPMRETKVKKVDSEGNVTVLKALVPEGQVVENEVQATDAAAEAAPVAAAPGTVVEGVGVVNAEGVVVAAELMQQTPPRRKPPPPKKKKRGPGRGHKKVVFVEGQTEQGTPASGSDLLAVPGANQEGGSAEPSVDGDTPMADAGDDDGEDGEEEEGSDHDDHEQMEQSQTPAEVLTPIKSAPELTALPASEPTSEPVQPPDQQPAAPLIDAPIPDAPAPTEPPAAPKLPAVEPSQPIESQVELEKAANGHDPSSSPDLPLAVAHSRQNSLTQIPSGPLLQLDSSVQEILSTDTIPTESITVEAPVAEPMSIEAAVPKPITIEHPVVEPIPIEPPVPEPIMIEPPVVEPIPIEPPVAEPIPIEPPVVEPIPIEPPVAEPILIEPPVVEPIPMESPVAEPIPIESPVVEPDSIEPPAPVSIPVEPITITPDSVATESLLTAAPPVETAPVEPAPADPVPPAATAADEAPPPEIEPDLMDDLERHLEKDSETAAGS</sequence>